<evidence type="ECO:0000256" key="1">
    <source>
        <dbReference type="ARBA" id="ARBA00022737"/>
    </source>
</evidence>
<dbReference type="InterPro" id="IPR003593">
    <property type="entry name" value="AAA+_ATPase"/>
</dbReference>
<gene>
    <name evidence="6" type="ORF">ACFOYY_34165</name>
</gene>
<feature type="coiled-coil region" evidence="4">
    <location>
        <begin position="246"/>
        <end position="273"/>
    </location>
</feature>
<sequence>MSATIVAKELAAGHGDRELFSGLDLVVAPGDVVGLVGVNGAGKSTLMRILAGALPPEHGSVRLSPPTAVVGYLPQERERRQGETIADFLARRTGVAQAQRALDAATQGLVEGRPGADDDYAVSLERWLTLGGADLEERAEEIVAEVGLEAGLDRPMTALSGGQAARAGMASLLLSRYDVFLLDEPTNDLDLDGLERLERFVTGLRSGTVLVSHDREFLARTVNRVVEIDLPQRRIRSYGGGYEAYLAERELDRQHARDEYEEYANTLTALRQRAGMQRAWMEKGVKNARRKAQDNDKVGRNFRTEATEKQAAKARQTERMIERLDEVEEPRKEWELRMQIAVAPRAGAVVATLRGAVARRGSFTLGPVDLQVGWAERVAITGANGSGKSTLLAALLGRIPLEEGDASLGPGVVVGEIDQARGLFLGEEPLAEAFAAAADGMAPADVRTLLAKFGLRAAHVLRTGATLSPGERTRAALALLQARGVNLLVLDEPTNHLDLAAIEQLESALASYPGTLLLVTHDRRMLGAVHTTRHLHVVGGQVTER</sequence>
<keyword evidence="4" id="KW-0175">Coiled coil</keyword>
<comment type="caution">
    <text evidence="6">The sequence shown here is derived from an EMBL/GenBank/DDBJ whole genome shotgun (WGS) entry which is preliminary data.</text>
</comment>
<evidence type="ECO:0000256" key="4">
    <source>
        <dbReference type="SAM" id="Coils"/>
    </source>
</evidence>
<proteinExistence type="predicted"/>
<dbReference type="PROSITE" id="PS00211">
    <property type="entry name" value="ABC_TRANSPORTER_1"/>
    <property type="match status" value="1"/>
</dbReference>
<reference evidence="7" key="1">
    <citation type="journal article" date="2019" name="Int. J. Syst. Evol. Microbiol.">
        <title>The Global Catalogue of Microorganisms (GCM) 10K type strain sequencing project: providing services to taxonomists for standard genome sequencing and annotation.</title>
        <authorList>
            <consortium name="The Broad Institute Genomics Platform"/>
            <consortium name="The Broad Institute Genome Sequencing Center for Infectious Disease"/>
            <person name="Wu L."/>
            <person name="Ma J."/>
        </authorList>
    </citation>
    <scope>NUCLEOTIDE SEQUENCE [LARGE SCALE GENOMIC DNA]</scope>
    <source>
        <strain evidence="7">TBRC 7912</strain>
    </source>
</reference>
<dbReference type="SMART" id="SM00382">
    <property type="entry name" value="AAA"/>
    <property type="match status" value="2"/>
</dbReference>
<dbReference type="InterPro" id="IPR003439">
    <property type="entry name" value="ABC_transporter-like_ATP-bd"/>
</dbReference>
<dbReference type="Proteomes" id="UP001595698">
    <property type="component" value="Unassembled WGS sequence"/>
</dbReference>
<dbReference type="CDD" id="cd03221">
    <property type="entry name" value="ABCF_EF-3"/>
    <property type="match status" value="2"/>
</dbReference>
<evidence type="ECO:0000256" key="2">
    <source>
        <dbReference type="ARBA" id="ARBA00022741"/>
    </source>
</evidence>
<keyword evidence="7" id="KW-1185">Reference proteome</keyword>
<evidence type="ECO:0000313" key="7">
    <source>
        <dbReference type="Proteomes" id="UP001595698"/>
    </source>
</evidence>
<dbReference type="GO" id="GO:0005524">
    <property type="term" value="F:ATP binding"/>
    <property type="evidence" value="ECO:0007669"/>
    <property type="project" value="UniProtKB-KW"/>
</dbReference>
<dbReference type="InterPro" id="IPR050611">
    <property type="entry name" value="ABCF"/>
</dbReference>
<dbReference type="PANTHER" id="PTHR19211:SF123">
    <property type="entry name" value="ABC TRANSPORTER"/>
    <property type="match status" value="1"/>
</dbReference>
<protein>
    <submittedName>
        <fullName evidence="6">ABC-F family ATP-binding cassette domain-containing protein</fullName>
    </submittedName>
</protein>
<feature type="domain" description="ABC transporter" evidence="5">
    <location>
        <begin position="5"/>
        <end position="264"/>
    </location>
</feature>
<dbReference type="PANTHER" id="PTHR19211">
    <property type="entry name" value="ATP-BINDING TRANSPORT PROTEIN-RELATED"/>
    <property type="match status" value="1"/>
</dbReference>
<evidence type="ECO:0000259" key="5">
    <source>
        <dbReference type="PROSITE" id="PS50893"/>
    </source>
</evidence>
<dbReference type="Pfam" id="PF00005">
    <property type="entry name" value="ABC_tran"/>
    <property type="match status" value="2"/>
</dbReference>
<organism evidence="6 7">
    <name type="scientific">Streptosporangium jomthongense</name>
    <dbReference type="NCBI Taxonomy" id="1193683"/>
    <lineage>
        <taxon>Bacteria</taxon>
        <taxon>Bacillati</taxon>
        <taxon>Actinomycetota</taxon>
        <taxon>Actinomycetes</taxon>
        <taxon>Streptosporangiales</taxon>
        <taxon>Streptosporangiaceae</taxon>
        <taxon>Streptosporangium</taxon>
    </lineage>
</organism>
<evidence type="ECO:0000256" key="3">
    <source>
        <dbReference type="ARBA" id="ARBA00022840"/>
    </source>
</evidence>
<dbReference type="InterPro" id="IPR017871">
    <property type="entry name" value="ABC_transporter-like_CS"/>
</dbReference>
<keyword evidence="2" id="KW-0547">Nucleotide-binding</keyword>
<dbReference type="PROSITE" id="PS50893">
    <property type="entry name" value="ABC_TRANSPORTER_2"/>
    <property type="match status" value="1"/>
</dbReference>
<keyword evidence="3 6" id="KW-0067">ATP-binding</keyword>
<dbReference type="InterPro" id="IPR027417">
    <property type="entry name" value="P-loop_NTPase"/>
</dbReference>
<dbReference type="EMBL" id="JBHSBC010000044">
    <property type="protein sequence ID" value="MFC3985217.1"/>
    <property type="molecule type" value="Genomic_DNA"/>
</dbReference>
<name>A0ABV8F951_9ACTN</name>
<dbReference type="SUPFAM" id="SSF52540">
    <property type="entry name" value="P-loop containing nucleoside triphosphate hydrolases"/>
    <property type="match status" value="2"/>
</dbReference>
<evidence type="ECO:0000313" key="6">
    <source>
        <dbReference type="EMBL" id="MFC3985217.1"/>
    </source>
</evidence>
<dbReference type="RefSeq" id="WP_386195278.1">
    <property type="nucleotide sequence ID" value="NZ_JBHSBC010000044.1"/>
</dbReference>
<dbReference type="Gene3D" id="3.40.50.300">
    <property type="entry name" value="P-loop containing nucleotide triphosphate hydrolases"/>
    <property type="match status" value="2"/>
</dbReference>
<keyword evidence="1" id="KW-0677">Repeat</keyword>
<accession>A0ABV8F951</accession>